<sequence>MPSGLRLGSLSPLSPDLLLWTLSGTWRRWASAAPAPLCSLGLATSSLMGGRCIGSGIVERAEGNPVKGQNSFKSPLVV</sequence>
<gene>
    <name evidence="1" type="ORF">EXIGLDRAFT_503703</name>
</gene>
<keyword evidence="2" id="KW-1185">Reference proteome</keyword>
<dbReference type="InParanoid" id="A0A165JD62"/>
<dbReference type="AlphaFoldDB" id="A0A165JD62"/>
<organism evidence="1 2">
    <name type="scientific">Exidia glandulosa HHB12029</name>
    <dbReference type="NCBI Taxonomy" id="1314781"/>
    <lineage>
        <taxon>Eukaryota</taxon>
        <taxon>Fungi</taxon>
        <taxon>Dikarya</taxon>
        <taxon>Basidiomycota</taxon>
        <taxon>Agaricomycotina</taxon>
        <taxon>Agaricomycetes</taxon>
        <taxon>Auriculariales</taxon>
        <taxon>Exidiaceae</taxon>
        <taxon>Exidia</taxon>
    </lineage>
</organism>
<evidence type="ECO:0000313" key="1">
    <source>
        <dbReference type="EMBL" id="KZV94677.1"/>
    </source>
</evidence>
<reference evidence="1 2" key="1">
    <citation type="journal article" date="2016" name="Mol. Biol. Evol.">
        <title>Comparative Genomics of Early-Diverging Mushroom-Forming Fungi Provides Insights into the Origins of Lignocellulose Decay Capabilities.</title>
        <authorList>
            <person name="Nagy L.G."/>
            <person name="Riley R."/>
            <person name="Tritt A."/>
            <person name="Adam C."/>
            <person name="Daum C."/>
            <person name="Floudas D."/>
            <person name="Sun H."/>
            <person name="Yadav J.S."/>
            <person name="Pangilinan J."/>
            <person name="Larsson K.H."/>
            <person name="Matsuura K."/>
            <person name="Barry K."/>
            <person name="Labutti K."/>
            <person name="Kuo R."/>
            <person name="Ohm R.A."/>
            <person name="Bhattacharya S.S."/>
            <person name="Shirouzu T."/>
            <person name="Yoshinaga Y."/>
            <person name="Martin F.M."/>
            <person name="Grigoriev I.V."/>
            <person name="Hibbett D.S."/>
        </authorList>
    </citation>
    <scope>NUCLEOTIDE SEQUENCE [LARGE SCALE GENOMIC DNA]</scope>
    <source>
        <strain evidence="1 2">HHB12029</strain>
    </source>
</reference>
<protein>
    <submittedName>
        <fullName evidence="1">Uncharacterized protein</fullName>
    </submittedName>
</protein>
<evidence type="ECO:0000313" key="2">
    <source>
        <dbReference type="Proteomes" id="UP000077266"/>
    </source>
</evidence>
<dbReference type="Proteomes" id="UP000077266">
    <property type="component" value="Unassembled WGS sequence"/>
</dbReference>
<proteinExistence type="predicted"/>
<name>A0A165JD62_EXIGL</name>
<accession>A0A165JD62</accession>
<dbReference type="EMBL" id="KV425969">
    <property type="protein sequence ID" value="KZV94677.1"/>
    <property type="molecule type" value="Genomic_DNA"/>
</dbReference>